<evidence type="ECO:0000256" key="6">
    <source>
        <dbReference type="ARBA" id="ARBA00049280"/>
    </source>
</evidence>
<dbReference type="SMART" id="SM00220">
    <property type="entry name" value="S_TKc"/>
    <property type="match status" value="1"/>
</dbReference>
<dbReference type="GO" id="GO:0005634">
    <property type="term" value="C:nucleus"/>
    <property type="evidence" value="ECO:0007669"/>
    <property type="project" value="TreeGrafter"/>
</dbReference>
<keyword evidence="3" id="KW-0597">Phosphoprotein</keyword>
<dbReference type="AlphaFoldDB" id="A0AAQ3SX71"/>
<feature type="domain" description="Protein kinase" evidence="7">
    <location>
        <begin position="72"/>
        <end position="371"/>
    </location>
</feature>
<dbReference type="Gene3D" id="3.30.200.20">
    <property type="entry name" value="Phosphorylase Kinase, domain 1"/>
    <property type="match status" value="1"/>
</dbReference>
<dbReference type="PANTHER" id="PTHR24056">
    <property type="entry name" value="CELL DIVISION PROTEIN KINASE"/>
    <property type="match status" value="1"/>
</dbReference>
<dbReference type="SUPFAM" id="SSF56112">
    <property type="entry name" value="Protein kinase-like (PK-like)"/>
    <property type="match status" value="1"/>
</dbReference>
<comment type="catalytic activity">
    <reaction evidence="6">
        <text>[DNA-directed RNA polymerase] + ATP = phospho-[DNA-directed RNA polymerase] + ADP + H(+)</text>
        <dbReference type="Rhea" id="RHEA:10216"/>
        <dbReference type="Rhea" id="RHEA-COMP:11321"/>
        <dbReference type="Rhea" id="RHEA-COMP:11322"/>
        <dbReference type="ChEBI" id="CHEBI:15378"/>
        <dbReference type="ChEBI" id="CHEBI:30616"/>
        <dbReference type="ChEBI" id="CHEBI:43176"/>
        <dbReference type="ChEBI" id="CHEBI:68546"/>
        <dbReference type="ChEBI" id="CHEBI:456216"/>
        <dbReference type="EC" id="2.7.11.23"/>
    </reaction>
</comment>
<name>A0AAQ3SX71_PASNO</name>
<evidence type="ECO:0000313" key="8">
    <source>
        <dbReference type="EMBL" id="WVZ62104.1"/>
    </source>
</evidence>
<dbReference type="InterPro" id="IPR011009">
    <property type="entry name" value="Kinase-like_dom_sf"/>
</dbReference>
<protein>
    <recommendedName>
        <fullName evidence="2">[RNA-polymerase]-subunit kinase</fullName>
        <ecNumber evidence="2">2.7.11.23</ecNumber>
    </recommendedName>
</protein>
<evidence type="ECO:0000256" key="3">
    <source>
        <dbReference type="ARBA" id="ARBA00022553"/>
    </source>
</evidence>
<dbReference type="InterPro" id="IPR008271">
    <property type="entry name" value="Ser/Thr_kinase_AS"/>
</dbReference>
<dbReference type="PROSITE" id="PS50011">
    <property type="entry name" value="PROTEIN_KINASE_DOM"/>
    <property type="match status" value="1"/>
</dbReference>
<evidence type="ECO:0000256" key="4">
    <source>
        <dbReference type="ARBA" id="ARBA00022741"/>
    </source>
</evidence>
<evidence type="ECO:0000256" key="5">
    <source>
        <dbReference type="ARBA" id="ARBA00022840"/>
    </source>
</evidence>
<organism evidence="8 9">
    <name type="scientific">Paspalum notatum var. saurae</name>
    <dbReference type="NCBI Taxonomy" id="547442"/>
    <lineage>
        <taxon>Eukaryota</taxon>
        <taxon>Viridiplantae</taxon>
        <taxon>Streptophyta</taxon>
        <taxon>Embryophyta</taxon>
        <taxon>Tracheophyta</taxon>
        <taxon>Spermatophyta</taxon>
        <taxon>Magnoliopsida</taxon>
        <taxon>Liliopsida</taxon>
        <taxon>Poales</taxon>
        <taxon>Poaceae</taxon>
        <taxon>PACMAD clade</taxon>
        <taxon>Panicoideae</taxon>
        <taxon>Andropogonodae</taxon>
        <taxon>Paspaleae</taxon>
        <taxon>Paspalinae</taxon>
        <taxon>Paspalum</taxon>
    </lineage>
</organism>
<dbReference type="GO" id="GO:0005524">
    <property type="term" value="F:ATP binding"/>
    <property type="evidence" value="ECO:0007669"/>
    <property type="project" value="UniProtKB-KW"/>
</dbReference>
<keyword evidence="9" id="KW-1185">Reference proteome</keyword>
<dbReference type="InterPro" id="IPR050108">
    <property type="entry name" value="CDK"/>
</dbReference>
<accession>A0AAQ3SX71</accession>
<dbReference type="PROSITE" id="PS00108">
    <property type="entry name" value="PROTEIN_KINASE_ST"/>
    <property type="match status" value="1"/>
</dbReference>
<dbReference type="EMBL" id="CP144747">
    <property type="protein sequence ID" value="WVZ62104.1"/>
    <property type="molecule type" value="Genomic_DNA"/>
</dbReference>
<gene>
    <name evidence="8" type="ORF">U9M48_011889</name>
</gene>
<evidence type="ECO:0000313" key="9">
    <source>
        <dbReference type="Proteomes" id="UP001341281"/>
    </source>
</evidence>
<proteinExistence type="inferred from homology"/>
<dbReference type="GO" id="GO:0008353">
    <property type="term" value="F:RNA polymerase II CTD heptapeptide repeat kinase activity"/>
    <property type="evidence" value="ECO:0007669"/>
    <property type="project" value="UniProtKB-EC"/>
</dbReference>
<sequence>MTTVATRLAAICDVIEQHRGTGTAISARRAAAISAMIDDVATTAAEGRPRACRRKRRMASASGYKQEGRRLVVGAGGGGQGHGAVVVRARHRATGQAVAVKSLHRRSGGSYAGDVLREACFTAAGAGHPSLVAFRTVARRPGTADYSIVTDHGLAGPSLKAAASGLGPFPEADVRRAMRQLLAGAEAMHRHGVVHRDIKPSNILVPSGTTGGGVKICNFGAAKSVFEKDPPRQFAGTVAYTAPEVLARNADHGTPVDVWSLGCVMAELLTGEPLFAGAAEDDEAHQLFKIFDVLGVPCKREWQALKPQVHDDKVQVWRARQLRQRRRRNRLRELVPPEILSADGFQVLRGLLTCDPEKRLTAAAALQCPWFADNDAGGDAPKTTLTRICGVTNISALLASKPWSLAMSFVGRALGFIRPKVLLH</sequence>
<dbReference type="InterPro" id="IPR000719">
    <property type="entry name" value="Prot_kinase_dom"/>
</dbReference>
<keyword evidence="5" id="KW-0067">ATP-binding</keyword>
<evidence type="ECO:0000256" key="2">
    <source>
        <dbReference type="ARBA" id="ARBA00012409"/>
    </source>
</evidence>
<dbReference type="Gene3D" id="1.10.510.10">
    <property type="entry name" value="Transferase(Phosphotransferase) domain 1"/>
    <property type="match status" value="1"/>
</dbReference>
<dbReference type="Proteomes" id="UP001341281">
    <property type="component" value="Chromosome 03"/>
</dbReference>
<dbReference type="GO" id="GO:0007346">
    <property type="term" value="P:regulation of mitotic cell cycle"/>
    <property type="evidence" value="ECO:0007669"/>
    <property type="project" value="TreeGrafter"/>
</dbReference>
<evidence type="ECO:0000259" key="7">
    <source>
        <dbReference type="PROSITE" id="PS50011"/>
    </source>
</evidence>
<keyword evidence="4" id="KW-0547">Nucleotide-binding</keyword>
<reference evidence="8 9" key="1">
    <citation type="submission" date="2024-02" db="EMBL/GenBank/DDBJ databases">
        <title>High-quality chromosome-scale genome assembly of Pensacola bahiagrass (Paspalum notatum Flugge var. saurae).</title>
        <authorList>
            <person name="Vega J.M."/>
            <person name="Podio M."/>
            <person name="Orjuela J."/>
            <person name="Siena L.A."/>
            <person name="Pessino S.C."/>
            <person name="Combes M.C."/>
            <person name="Mariac C."/>
            <person name="Albertini E."/>
            <person name="Pupilli F."/>
            <person name="Ortiz J.P.A."/>
            <person name="Leblanc O."/>
        </authorList>
    </citation>
    <scope>NUCLEOTIDE SEQUENCE [LARGE SCALE GENOMIC DNA]</scope>
    <source>
        <strain evidence="8">R1</strain>
        <tissue evidence="8">Leaf</tissue>
    </source>
</reference>
<evidence type="ECO:0000256" key="1">
    <source>
        <dbReference type="ARBA" id="ARBA00006485"/>
    </source>
</evidence>
<dbReference type="Pfam" id="PF00069">
    <property type="entry name" value="Pkinase"/>
    <property type="match status" value="1"/>
</dbReference>
<comment type="similarity">
    <text evidence="1">Belongs to the protein kinase superfamily. CMGC Ser/Thr protein kinase family. CDC2/CDKX subfamily.</text>
</comment>
<dbReference type="EC" id="2.7.11.23" evidence="2"/>
<dbReference type="PANTHER" id="PTHR24056:SF412">
    <property type="entry name" value="PROTEIN KINASE DOMAIN-CONTAINING PROTEIN"/>
    <property type="match status" value="1"/>
</dbReference>